<protein>
    <submittedName>
        <fullName evidence="2">Type I-E CRISPR-associated protein Cse1/CasA</fullName>
    </submittedName>
</protein>
<dbReference type="Proteomes" id="UP001223144">
    <property type="component" value="Unassembled WGS sequence"/>
</dbReference>
<accession>A0ABT6HU32</accession>
<feature type="region of interest" description="Disordered" evidence="1">
    <location>
        <begin position="330"/>
        <end position="360"/>
    </location>
</feature>
<keyword evidence="3" id="KW-1185">Reference proteome</keyword>
<evidence type="ECO:0000313" key="2">
    <source>
        <dbReference type="EMBL" id="MDH2392226.1"/>
    </source>
</evidence>
<reference evidence="2 3" key="1">
    <citation type="submission" date="2023-04" db="EMBL/GenBank/DDBJ databases">
        <title>Streptomyces chengmaiensis sp. nov. isolated from the stem of mangrove plant in Hainan.</title>
        <authorList>
            <person name="Huang X."/>
            <person name="Zhou S."/>
            <person name="Chu X."/>
            <person name="Xie Y."/>
            <person name="Lin Y."/>
        </authorList>
    </citation>
    <scope>NUCLEOTIDE SEQUENCE [LARGE SCALE GENOMIC DNA]</scope>
    <source>
        <strain evidence="2 3">HNM0663</strain>
    </source>
</reference>
<gene>
    <name evidence="2" type="primary">casA</name>
    <name evidence="2" type="ORF">QCN29_26270</name>
</gene>
<comment type="caution">
    <text evidence="2">The sequence shown here is derived from an EMBL/GenBank/DDBJ whole genome shotgun (WGS) entry which is preliminary data.</text>
</comment>
<dbReference type="NCBIfam" id="TIGR02547">
    <property type="entry name" value="casA_cse1"/>
    <property type="match status" value="1"/>
</dbReference>
<organism evidence="2 3">
    <name type="scientific">Streptomyces chengmaiensis</name>
    <dbReference type="NCBI Taxonomy" id="3040919"/>
    <lineage>
        <taxon>Bacteria</taxon>
        <taxon>Bacillati</taxon>
        <taxon>Actinomycetota</taxon>
        <taxon>Actinomycetes</taxon>
        <taxon>Kitasatosporales</taxon>
        <taxon>Streptomycetaceae</taxon>
        <taxon>Streptomyces</taxon>
    </lineage>
</organism>
<dbReference type="RefSeq" id="WP_279931251.1">
    <property type="nucleotide sequence ID" value="NZ_JARWBG010000038.1"/>
</dbReference>
<evidence type="ECO:0000256" key="1">
    <source>
        <dbReference type="SAM" id="MobiDB-lite"/>
    </source>
</evidence>
<name>A0ABT6HU32_9ACTN</name>
<dbReference type="EMBL" id="JARWBG010000038">
    <property type="protein sequence ID" value="MDH2392226.1"/>
    <property type="molecule type" value="Genomic_DNA"/>
</dbReference>
<dbReference type="Pfam" id="PF09481">
    <property type="entry name" value="CRISPR_Cse1"/>
    <property type="match status" value="1"/>
</dbReference>
<proteinExistence type="predicted"/>
<sequence length="596" mass="64675">MSGEVVRSGEDAHPTATPTSSGAWGCLMEGKAAMDANGDLVHGAVLTAVDVDGSTRPVGLLGALSEAHRIRRLELPVHTMLAVALRQLLLPIVFDALGVPCTRQEWGERFRRGRFSEDEHNRLEEYLGPRYGDRFRLFDAERPFAQVADLQAANGETKPAAQLVQSVASGNNVPMFSALSEADELLLTPGDAVLWLLHVQCWDTASIKTGAEGDPQVKKAITSGNPPGPLGQLGVIVPTGATLYETLLLNTPIFPDGLKADDRPQWAWDERPAGAGCKSPAGPEWSERPVSGLLDLLTFQSRRIRLFPCETESGLRVNRVIVSAGDRLARTPETEPHTAWQHTAKPKKNQPHQRPRRHTSGRAAWQGLATLLAMTLPAQGDGPYTSLLLRQIGDLQGAGVLSDGYLLGVETSGLEYGTQSAVVENAIGDDLPLPVKSLLAQDEWLRRALLECVEQADQVARALDSLNNDLRRASGGDPLPRDKGSRPSAQFLHALDRTVRRLLVGLRSVGEDDDELLERAQLAWEQSVRMAADREAALLLAATPPRAAVGRAVKNGDKEFVYRSGKAIGVFRTRVAEILERATQERHAPAKEALEV</sequence>
<dbReference type="InterPro" id="IPR013381">
    <property type="entry name" value="CRISPR-assoc_prot_Cse1"/>
</dbReference>
<dbReference type="Gene3D" id="1.10.132.100">
    <property type="match status" value="1"/>
</dbReference>
<feature type="compositionally biased region" description="Basic residues" evidence="1">
    <location>
        <begin position="344"/>
        <end position="360"/>
    </location>
</feature>
<feature type="region of interest" description="Disordered" evidence="1">
    <location>
        <begin position="1"/>
        <end position="23"/>
    </location>
</feature>
<evidence type="ECO:0000313" key="3">
    <source>
        <dbReference type="Proteomes" id="UP001223144"/>
    </source>
</evidence>